<proteinExistence type="predicted"/>
<keyword evidence="3" id="KW-1185">Reference proteome</keyword>
<sequence>MGAVVLAIGCAKAGPIRNPDGGARGADAQPPELDASSSDASTTPIDAQTVELDASTPPPIDAWVAPPIDGGPPPGTGAYLDRCTTDAQCADGRCVDDRGGTRFCTRACANHLQCAREHLCVGGVCVPDDTGEPCNTATPGTCSTTLCLGDASSGQCVRDCASAADCPAGHACTTFDGSGRRVCIDVERPCNAASECRTGICIPGIGCTGQCRSAGDCPRRFGELGVPAYTCGTASGVTGTICLPPDDILGDDPIGAFCDGEASLNACRSGVCDPGATPAAMCTQSCTEQGGCAVGLGCAPTPAGDVFVFACQRAGTRDIGAACARGSECHSALCASDGGYCTRLCGDGTCPTGWSCVPVPGVPDVAICRRP</sequence>
<dbReference type="Proteomes" id="UP000034883">
    <property type="component" value="Chromosome"/>
</dbReference>
<reference evidence="2 3" key="1">
    <citation type="submission" date="2015-03" db="EMBL/GenBank/DDBJ databases">
        <title>Genome assembly of Sandaracinus amylolyticus DSM 53668.</title>
        <authorList>
            <person name="Sharma G."/>
            <person name="Subramanian S."/>
        </authorList>
    </citation>
    <scope>NUCLEOTIDE SEQUENCE [LARGE SCALE GENOMIC DNA]</scope>
    <source>
        <strain evidence="2 3">DSM 53668</strain>
    </source>
</reference>
<organism evidence="2 3">
    <name type="scientific">Sandaracinus amylolyticus</name>
    <dbReference type="NCBI Taxonomy" id="927083"/>
    <lineage>
        <taxon>Bacteria</taxon>
        <taxon>Pseudomonadati</taxon>
        <taxon>Myxococcota</taxon>
        <taxon>Polyangia</taxon>
        <taxon>Polyangiales</taxon>
        <taxon>Sandaracinaceae</taxon>
        <taxon>Sandaracinus</taxon>
    </lineage>
</organism>
<dbReference type="AlphaFoldDB" id="A0A0F6W8M2"/>
<dbReference type="EMBL" id="CP011125">
    <property type="protein sequence ID" value="AKF10275.1"/>
    <property type="molecule type" value="Genomic_DNA"/>
</dbReference>
<name>A0A0F6W8M2_9BACT</name>
<protein>
    <submittedName>
        <fullName evidence="2">Uncharacterized protein</fullName>
    </submittedName>
</protein>
<evidence type="ECO:0000313" key="3">
    <source>
        <dbReference type="Proteomes" id="UP000034883"/>
    </source>
</evidence>
<dbReference type="STRING" id="927083.DB32_007424"/>
<gene>
    <name evidence="2" type="ORF">DB32_007424</name>
</gene>
<evidence type="ECO:0000313" key="2">
    <source>
        <dbReference type="EMBL" id="AKF10275.1"/>
    </source>
</evidence>
<evidence type="ECO:0000256" key="1">
    <source>
        <dbReference type="SAM" id="MobiDB-lite"/>
    </source>
</evidence>
<dbReference type="KEGG" id="samy:DB32_007424"/>
<accession>A0A0F6W8M2</accession>
<feature type="region of interest" description="Disordered" evidence="1">
    <location>
        <begin position="16"/>
        <end position="42"/>
    </location>
</feature>